<evidence type="ECO:0000313" key="2">
    <source>
        <dbReference type="Proteomes" id="UP001239111"/>
    </source>
</evidence>
<evidence type="ECO:0000313" key="1">
    <source>
        <dbReference type="EMBL" id="KAJ8676602.1"/>
    </source>
</evidence>
<organism evidence="1 2">
    <name type="scientific">Eretmocerus hayati</name>
    <dbReference type="NCBI Taxonomy" id="131215"/>
    <lineage>
        <taxon>Eukaryota</taxon>
        <taxon>Metazoa</taxon>
        <taxon>Ecdysozoa</taxon>
        <taxon>Arthropoda</taxon>
        <taxon>Hexapoda</taxon>
        <taxon>Insecta</taxon>
        <taxon>Pterygota</taxon>
        <taxon>Neoptera</taxon>
        <taxon>Endopterygota</taxon>
        <taxon>Hymenoptera</taxon>
        <taxon>Apocrita</taxon>
        <taxon>Proctotrupomorpha</taxon>
        <taxon>Chalcidoidea</taxon>
        <taxon>Aphelinidae</taxon>
        <taxon>Aphelininae</taxon>
        <taxon>Eretmocerus</taxon>
    </lineage>
</organism>
<accession>A0ACC2P2B7</accession>
<reference evidence="1" key="1">
    <citation type="submission" date="2023-04" db="EMBL/GenBank/DDBJ databases">
        <title>A chromosome-level genome assembly of the parasitoid wasp Eretmocerus hayati.</title>
        <authorList>
            <person name="Zhong Y."/>
            <person name="Liu S."/>
            <person name="Liu Y."/>
        </authorList>
    </citation>
    <scope>NUCLEOTIDE SEQUENCE</scope>
    <source>
        <strain evidence="1">ZJU_SS_LIU_2023</strain>
    </source>
</reference>
<protein>
    <submittedName>
        <fullName evidence="1">Uncharacterized protein</fullName>
    </submittedName>
</protein>
<gene>
    <name evidence="1" type="ORF">QAD02_012389</name>
</gene>
<dbReference type="Proteomes" id="UP001239111">
    <property type="component" value="Chromosome 2"/>
</dbReference>
<sequence>MCNMVEIKLLRLTGTMICNIILEMKRIEKERASMYLRVALFCQDYSHLDLGTTEQMTMTIPKDYLTIADDLLLFLALALITQYLSAWRRDVKKVMEALLAPAFTLFSLAFTPYYFSESTQGIFLAAIDKERQRDASKERARLGVKGH</sequence>
<comment type="caution">
    <text evidence="1">The sequence shown here is derived from an EMBL/GenBank/DDBJ whole genome shotgun (WGS) entry which is preliminary data.</text>
</comment>
<keyword evidence="2" id="KW-1185">Reference proteome</keyword>
<proteinExistence type="predicted"/>
<dbReference type="EMBL" id="CM056742">
    <property type="protein sequence ID" value="KAJ8676602.1"/>
    <property type="molecule type" value="Genomic_DNA"/>
</dbReference>
<name>A0ACC2P2B7_9HYME</name>